<comment type="caution">
    <text evidence="1">The sequence shown here is derived from an EMBL/GenBank/DDBJ whole genome shotgun (WGS) entry which is preliminary data.</text>
</comment>
<evidence type="ECO:0000313" key="2">
    <source>
        <dbReference type="Proteomes" id="UP000009319"/>
    </source>
</evidence>
<name>K0PU14_9HYPH</name>
<sequence>MIEIIAYYCEQIANLYSLRRKTQVLLKYH</sequence>
<dbReference type="Proteomes" id="UP000009319">
    <property type="component" value="Unassembled WGS sequence"/>
</dbReference>
<keyword evidence="2" id="KW-1185">Reference proteome</keyword>
<proteinExistence type="predicted"/>
<dbReference type="HOGENOM" id="CLU_3410055_0_0_5"/>
<accession>K0PU14</accession>
<evidence type="ECO:0000313" key="1">
    <source>
        <dbReference type="EMBL" id="CCM77343.1"/>
    </source>
</evidence>
<dbReference type="EMBL" id="CANI01000029">
    <property type="protein sequence ID" value="CCM77343.1"/>
    <property type="molecule type" value="Genomic_DNA"/>
</dbReference>
<dbReference type="AlphaFoldDB" id="K0PU14"/>
<organism evidence="1 2">
    <name type="scientific">Rhizobium mesoamericanum STM3625</name>
    <dbReference type="NCBI Taxonomy" id="1211777"/>
    <lineage>
        <taxon>Bacteria</taxon>
        <taxon>Pseudomonadati</taxon>
        <taxon>Pseudomonadota</taxon>
        <taxon>Alphaproteobacteria</taxon>
        <taxon>Hyphomicrobiales</taxon>
        <taxon>Rhizobiaceae</taxon>
        <taxon>Rhizobium/Agrobacterium group</taxon>
        <taxon>Rhizobium</taxon>
    </lineage>
</organism>
<protein>
    <submittedName>
        <fullName evidence="1">Uncharacterized protein</fullName>
    </submittedName>
</protein>
<gene>
    <name evidence="1" type="ORF">BN77_0283</name>
</gene>
<reference evidence="1 2" key="1">
    <citation type="journal article" date="2013" name="Genome Announc.">
        <title>Draft Genome Sequence of Rhizobium mesoamericanum STM3625, a Nitrogen-Fixing Symbiont of Mimosa pudica Isolated in French Guiana (South America).</title>
        <authorList>
            <person name="Moulin L."/>
            <person name="Mornico D."/>
            <person name="Melkonian R."/>
            <person name="Klonowska A."/>
        </authorList>
    </citation>
    <scope>NUCLEOTIDE SEQUENCE [LARGE SCALE GENOMIC DNA]</scope>
    <source>
        <strain evidence="1 2">STM3625</strain>
    </source>
</reference>